<dbReference type="Pfam" id="PF02018">
    <property type="entry name" value="CBM_4_9"/>
    <property type="match status" value="1"/>
</dbReference>
<dbReference type="EMBL" id="JN836992">
    <property type="protein sequence ID" value="AFG28539.1"/>
    <property type="molecule type" value="Genomic_DNA"/>
</dbReference>
<dbReference type="InterPro" id="IPR003305">
    <property type="entry name" value="CenC_carb-bd"/>
</dbReference>
<name>A0A0N6X1K3_BACTU</name>
<dbReference type="InterPro" id="IPR022180">
    <property type="entry name" value="Vip3"/>
</dbReference>
<organism evidence="3">
    <name type="scientific">Bacillus thuringiensis</name>
    <dbReference type="NCBI Taxonomy" id="1428"/>
    <lineage>
        <taxon>Bacteria</taxon>
        <taxon>Bacillati</taxon>
        <taxon>Bacillota</taxon>
        <taxon>Bacilli</taxon>
        <taxon>Bacillales</taxon>
        <taxon>Bacillaceae</taxon>
        <taxon>Bacillus</taxon>
        <taxon>Bacillus cereus group</taxon>
    </lineage>
</organism>
<feature type="domain" description="CBM-cenC" evidence="2">
    <location>
        <begin position="544"/>
        <end position="660"/>
    </location>
</feature>
<evidence type="ECO:0000256" key="1">
    <source>
        <dbReference type="ARBA" id="ARBA00022801"/>
    </source>
</evidence>
<dbReference type="Pfam" id="PF12495">
    <property type="entry name" value="Vip3A_N"/>
    <property type="match status" value="1"/>
</dbReference>
<geneLocation type="plasmid" evidence="3">
    <name>unnamed</name>
</geneLocation>
<dbReference type="Gene3D" id="2.60.120.260">
    <property type="entry name" value="Galactose-binding domain-like"/>
    <property type="match status" value="1"/>
</dbReference>
<dbReference type="AlphaFoldDB" id="A0A0N6X1K3"/>
<dbReference type="SMR" id="A0A0N6X1K3"/>
<proteinExistence type="predicted"/>
<keyword evidence="1" id="KW-0378">Hydrolase</keyword>
<sequence length="803" mass="90854">MNKNNTKLNARALPSFIDYFNGIYGFATGIKDIMNMIFKTDTGGDLTLDEILKNQQLLNEISGKLDGVNGSLNDLIAQGNLNTELSKEILKIANEQNQVLNDVNNKLDAINTMLNIYLPKITSMLSDVMKQNYALSLQIEYLSRQLQEISDKLDVINLNVLINSTLTEITPSYQRIKYVNEKFDKLTFATESTLRAKQGIFNEDSFDNNTLENLTDLAELAKSITKNDVDSFEFYLHTFHDVLIGNNLFGRSALKTASELITKDEIKTSGSEIGKVYSFLIVLTSLQAKAFLTLTTCRKLLGLSDIDYTSIMNEHLNNEKNEFRDNILPALSNKFSNPSYAKTIGSDNYAKVILESEPGYALVGFEIINDPIPVLKAYKAKLKQNYQVDNQSLSEIVYLDIDKLFCPENSEQKYYTKNLTFPDGYVITKITFEKKLNNLIYEATANFYDPSTGDIDLNTKQVESTFPQTDYITMDIGDDDGIYMPLGVISETFLTPINSFGLEVDAKSKTLTLKCKSYLREYLLESDLKNKETGLIAPPNVFISNVVKNWDIEEDSLEPWVANNKNAYVDNTGGIERSKALFTQGDGEFSQFIGDKLKPNTDYIIQYTVKGKPAIYLKNKSTGYITYEDTNGNSEEFQTIAVKFTSETDLSQTHLVFKSQNGYEAWGDNFIILEAKLFETPESPELIKFNDWERFGTTYITGNELRIDHSRGGYFRQSLNIDSYSTYDLSFSFSGLWAKVIVKNSRGVVLFEKVKNNGSSYEDISESFTTASNKDGFFIELTAERTSSTFHSFRDISIKEKIE</sequence>
<evidence type="ECO:0000313" key="3">
    <source>
        <dbReference type="EMBL" id="AFG28539.1"/>
    </source>
</evidence>
<reference evidence="3" key="1">
    <citation type="submission" date="2011-10" db="EMBL/GenBank/DDBJ databases">
        <title>Second generation insecticidal proteins from Bacillus thuringiensis.</title>
        <authorList>
            <person name="Maeztu M."/>
            <person name="Ruiz de Escudero I."/>
            <person name="Palma L."/>
            <person name="Caballero P."/>
        </authorList>
    </citation>
    <scope>NUCLEOTIDE SEQUENCE</scope>
    <source>
        <strain evidence="3">NA3</strain>
        <plasmid evidence="3">unnamed</plasmid>
    </source>
</reference>
<gene>
    <name evidence="3" type="primary">vip3M2</name>
</gene>
<accession>A0A0N6X1K3</accession>
<protein>
    <submittedName>
        <fullName evidence="3">Vegetative insecticidal protein</fullName>
    </submittedName>
</protein>
<evidence type="ECO:0000259" key="2">
    <source>
        <dbReference type="Pfam" id="PF02018"/>
    </source>
</evidence>
<keyword evidence="3" id="KW-0614">Plasmid</keyword>
<dbReference type="GO" id="GO:0016798">
    <property type="term" value="F:hydrolase activity, acting on glycosyl bonds"/>
    <property type="evidence" value="ECO:0007669"/>
    <property type="project" value="InterPro"/>
</dbReference>